<evidence type="ECO:0000313" key="2">
    <source>
        <dbReference type="Proteomes" id="UP000580250"/>
    </source>
</evidence>
<protein>
    <submittedName>
        <fullName evidence="1">Uncharacterized protein</fullName>
    </submittedName>
</protein>
<dbReference type="Proteomes" id="UP000580250">
    <property type="component" value="Unassembled WGS sequence"/>
</dbReference>
<accession>A0A6V7U8D0</accession>
<dbReference type="AlphaFoldDB" id="A0A6V7U8D0"/>
<organism evidence="1 2">
    <name type="scientific">Meloidogyne enterolobii</name>
    <name type="common">Root-knot nematode worm</name>
    <name type="synonym">Meloidogyne mayaguensis</name>
    <dbReference type="NCBI Taxonomy" id="390850"/>
    <lineage>
        <taxon>Eukaryota</taxon>
        <taxon>Metazoa</taxon>
        <taxon>Ecdysozoa</taxon>
        <taxon>Nematoda</taxon>
        <taxon>Chromadorea</taxon>
        <taxon>Rhabditida</taxon>
        <taxon>Tylenchina</taxon>
        <taxon>Tylenchomorpha</taxon>
        <taxon>Tylenchoidea</taxon>
        <taxon>Meloidogynidae</taxon>
        <taxon>Meloidogyninae</taxon>
        <taxon>Meloidogyne</taxon>
    </lineage>
</organism>
<proteinExistence type="predicted"/>
<sequence>MRFLLPISFTAYFICLNYQPKTTSTNLFFIPDFLNPQFYLRLISMYFITFSTQL</sequence>
<name>A0A6V7U8D0_MELEN</name>
<dbReference type="EMBL" id="CAJEWN010000042">
    <property type="protein sequence ID" value="CAD2148860.1"/>
    <property type="molecule type" value="Genomic_DNA"/>
</dbReference>
<comment type="caution">
    <text evidence="1">The sequence shown here is derived from an EMBL/GenBank/DDBJ whole genome shotgun (WGS) entry which is preliminary data.</text>
</comment>
<evidence type="ECO:0000313" key="1">
    <source>
        <dbReference type="EMBL" id="CAD2148860.1"/>
    </source>
</evidence>
<gene>
    <name evidence="1" type="ORF">MENT_LOCUS9493</name>
</gene>
<reference evidence="1 2" key="1">
    <citation type="submission" date="2020-08" db="EMBL/GenBank/DDBJ databases">
        <authorList>
            <person name="Koutsovoulos G."/>
            <person name="Danchin GJ E."/>
        </authorList>
    </citation>
    <scope>NUCLEOTIDE SEQUENCE [LARGE SCALE GENOMIC DNA]</scope>
</reference>